<dbReference type="InterPro" id="IPR043519">
    <property type="entry name" value="NT_sf"/>
</dbReference>
<dbReference type="CDD" id="cd05403">
    <property type="entry name" value="NT_KNTase_like"/>
    <property type="match status" value="1"/>
</dbReference>
<accession>A0A644VZ67</accession>
<dbReference type="AlphaFoldDB" id="A0A644VZ67"/>
<organism evidence="2">
    <name type="scientific">bioreactor metagenome</name>
    <dbReference type="NCBI Taxonomy" id="1076179"/>
    <lineage>
        <taxon>unclassified sequences</taxon>
        <taxon>metagenomes</taxon>
        <taxon>ecological metagenomes</taxon>
    </lineage>
</organism>
<dbReference type="SUPFAM" id="SSF81301">
    <property type="entry name" value="Nucleotidyltransferase"/>
    <property type="match status" value="1"/>
</dbReference>
<reference evidence="2" key="1">
    <citation type="submission" date="2019-08" db="EMBL/GenBank/DDBJ databases">
        <authorList>
            <person name="Kucharzyk K."/>
            <person name="Murdoch R.W."/>
            <person name="Higgins S."/>
            <person name="Loffler F."/>
        </authorList>
    </citation>
    <scope>NUCLEOTIDE SEQUENCE</scope>
</reference>
<dbReference type="Gene3D" id="3.30.460.10">
    <property type="entry name" value="Beta Polymerase, domain 2"/>
    <property type="match status" value="1"/>
</dbReference>
<proteinExistence type="predicted"/>
<name>A0A644VZ67_9ZZZZ</name>
<evidence type="ECO:0000313" key="2">
    <source>
        <dbReference type="EMBL" id="MPL96440.1"/>
    </source>
</evidence>
<dbReference type="InterPro" id="IPR041633">
    <property type="entry name" value="Polbeta"/>
</dbReference>
<feature type="domain" description="Polymerase beta nucleotidyltransferase" evidence="1">
    <location>
        <begin position="15"/>
        <end position="99"/>
    </location>
</feature>
<dbReference type="EMBL" id="VSSQ01000510">
    <property type="protein sequence ID" value="MPL96440.1"/>
    <property type="molecule type" value="Genomic_DNA"/>
</dbReference>
<gene>
    <name evidence="2" type="ORF">SDC9_42620</name>
</gene>
<sequence>MRLTQQEIHAIVTLAKKHFSNEVKVYLFGSRIYDELKGGDIDLLIQSHADYYTFRNKIHYDADLQRAIGERKIDILFDDQQLQQKTSFYNSIQNTKIRLTEEL</sequence>
<evidence type="ECO:0000259" key="1">
    <source>
        <dbReference type="Pfam" id="PF18765"/>
    </source>
</evidence>
<comment type="caution">
    <text evidence="2">The sequence shown here is derived from an EMBL/GenBank/DDBJ whole genome shotgun (WGS) entry which is preliminary data.</text>
</comment>
<protein>
    <recommendedName>
        <fullName evidence="1">Polymerase beta nucleotidyltransferase domain-containing protein</fullName>
    </recommendedName>
</protein>
<dbReference type="Pfam" id="PF18765">
    <property type="entry name" value="Polbeta"/>
    <property type="match status" value="1"/>
</dbReference>